<keyword evidence="3" id="KW-1185">Reference proteome</keyword>
<dbReference type="RefSeq" id="WP_264486767.1">
    <property type="nucleotide sequence ID" value="NZ_JAPDDT010000003.1"/>
</dbReference>
<dbReference type="Proteomes" id="UP001320876">
    <property type="component" value="Unassembled WGS sequence"/>
</dbReference>
<dbReference type="InterPro" id="IPR013320">
    <property type="entry name" value="ConA-like_dom_sf"/>
</dbReference>
<feature type="signal peptide" evidence="1">
    <location>
        <begin position="1"/>
        <end position="17"/>
    </location>
</feature>
<evidence type="ECO:0000313" key="2">
    <source>
        <dbReference type="EMBL" id="MCW1922658.1"/>
    </source>
</evidence>
<dbReference type="Pfam" id="PF13385">
    <property type="entry name" value="Laminin_G_3"/>
    <property type="match status" value="1"/>
</dbReference>
<dbReference type="Gene3D" id="2.60.120.200">
    <property type="match status" value="1"/>
</dbReference>
<reference evidence="2 3" key="1">
    <citation type="submission" date="2022-10" db="EMBL/GenBank/DDBJ databases">
        <title>Luteolibacter arcticus strain CCTCC AB 2014275, whole genome shotgun sequencing project.</title>
        <authorList>
            <person name="Zhao G."/>
            <person name="Shen L."/>
        </authorList>
    </citation>
    <scope>NUCLEOTIDE SEQUENCE [LARGE SCALE GENOMIC DNA]</scope>
    <source>
        <strain evidence="2 3">CCTCC AB 2014275</strain>
    </source>
</reference>
<comment type="caution">
    <text evidence="2">The sequence shown here is derived from an EMBL/GenBank/DDBJ whole genome shotgun (WGS) entry which is preliminary data.</text>
</comment>
<proteinExistence type="predicted"/>
<dbReference type="EMBL" id="JAPDDT010000003">
    <property type="protein sequence ID" value="MCW1922658.1"/>
    <property type="molecule type" value="Genomic_DNA"/>
</dbReference>
<organism evidence="2 3">
    <name type="scientific">Luteolibacter arcticus</name>
    <dbReference type="NCBI Taxonomy" id="1581411"/>
    <lineage>
        <taxon>Bacteria</taxon>
        <taxon>Pseudomonadati</taxon>
        <taxon>Verrucomicrobiota</taxon>
        <taxon>Verrucomicrobiia</taxon>
        <taxon>Verrucomicrobiales</taxon>
        <taxon>Verrucomicrobiaceae</taxon>
        <taxon>Luteolibacter</taxon>
    </lineage>
</organism>
<protein>
    <submittedName>
        <fullName evidence="2">LamG domain-containing protein</fullName>
    </submittedName>
</protein>
<dbReference type="SUPFAM" id="SSF49899">
    <property type="entry name" value="Concanavalin A-like lectins/glucanases"/>
    <property type="match status" value="1"/>
</dbReference>
<keyword evidence="1" id="KW-0732">Signal</keyword>
<sequence>MKRGFFLLPLVVAHSHAATLSIYLPLDGDTAAGGATLVSGTVVGTNATPGDNFTTGKFGQAADFNNNGNSGATPSDWAVQVGNQDSIYTGDFSVSLWVRTIATNDAAIVGNSNWSSGNNTGWVITTLTGGREGKVKTSTGTRQNEALNFHDGGWHLVTLVLDNTTDLAQWYLDGTLLNGTGDAIGSGTLSASLNTMIGGSGTGNYSGTADIDDFAIWSGKLTGDEVSKLWNGSAGNLATAVPETSSALFGCLGAMFLFRRSRRSTIRP</sequence>
<accession>A0ABT3GGC0</accession>
<gene>
    <name evidence="2" type="ORF">OKA05_08835</name>
</gene>
<evidence type="ECO:0000313" key="3">
    <source>
        <dbReference type="Proteomes" id="UP001320876"/>
    </source>
</evidence>
<feature type="chain" id="PRO_5046075006" evidence="1">
    <location>
        <begin position="18"/>
        <end position="268"/>
    </location>
</feature>
<name>A0ABT3GGC0_9BACT</name>
<evidence type="ECO:0000256" key="1">
    <source>
        <dbReference type="SAM" id="SignalP"/>
    </source>
</evidence>